<comment type="cofactor">
    <cofactor evidence="1">
        <name>FMN</name>
        <dbReference type="ChEBI" id="CHEBI:58210"/>
    </cofactor>
</comment>
<dbReference type="SUPFAM" id="SSF51412">
    <property type="entry name" value="Inosine monophosphate dehydrogenase (IMPDH)"/>
    <property type="match status" value="1"/>
</dbReference>
<keyword evidence="11" id="KW-0223">Dioxygenase</keyword>
<evidence type="ECO:0000256" key="4">
    <source>
        <dbReference type="ARBA" id="ARBA00022630"/>
    </source>
</evidence>
<accession>A0A5N5V246</accession>
<evidence type="ECO:0000256" key="8">
    <source>
        <dbReference type="ARBA" id="ARBA00031155"/>
    </source>
</evidence>
<dbReference type="Proteomes" id="UP000325690">
    <property type="component" value="Unassembled WGS sequence"/>
</dbReference>
<name>A0A5N5V246_MYCPH</name>
<dbReference type="EMBL" id="ANBP01000023">
    <property type="protein sequence ID" value="KAB7754689.1"/>
    <property type="molecule type" value="Genomic_DNA"/>
</dbReference>
<evidence type="ECO:0000256" key="5">
    <source>
        <dbReference type="ARBA" id="ARBA00022643"/>
    </source>
</evidence>
<dbReference type="CDD" id="cd04730">
    <property type="entry name" value="NPD_like"/>
    <property type="match status" value="1"/>
</dbReference>
<feature type="signal peptide" evidence="10">
    <location>
        <begin position="1"/>
        <end position="19"/>
    </location>
</feature>
<dbReference type="AlphaFoldDB" id="A0A5N5V246"/>
<keyword evidence="6" id="KW-0560">Oxidoreductase</keyword>
<gene>
    <name evidence="11" type="ORF">MPHL21000_16230</name>
</gene>
<evidence type="ECO:0000313" key="12">
    <source>
        <dbReference type="Proteomes" id="UP000325690"/>
    </source>
</evidence>
<evidence type="ECO:0000256" key="7">
    <source>
        <dbReference type="ARBA" id="ARBA00023033"/>
    </source>
</evidence>
<dbReference type="InterPro" id="IPR004136">
    <property type="entry name" value="NMO"/>
</dbReference>
<keyword evidence="7" id="KW-0503">Monooxygenase</keyword>
<dbReference type="Pfam" id="PF03060">
    <property type="entry name" value="NMO"/>
    <property type="match status" value="1"/>
</dbReference>
<dbReference type="Gene3D" id="3.20.20.70">
    <property type="entry name" value="Aldolase class I"/>
    <property type="match status" value="1"/>
</dbReference>
<dbReference type="InterPro" id="IPR013785">
    <property type="entry name" value="Aldolase_TIM"/>
</dbReference>
<proteinExistence type="inferred from homology"/>
<dbReference type="GO" id="GO:0051213">
    <property type="term" value="F:dioxygenase activity"/>
    <property type="evidence" value="ECO:0007669"/>
    <property type="project" value="UniProtKB-KW"/>
</dbReference>
<keyword evidence="4" id="KW-0285">Flavoprotein</keyword>
<dbReference type="GO" id="GO:0009636">
    <property type="term" value="P:response to toxic substance"/>
    <property type="evidence" value="ECO:0007669"/>
    <property type="project" value="UniProtKB-KW"/>
</dbReference>
<reference evidence="11 12" key="1">
    <citation type="submission" date="2012-10" db="EMBL/GenBank/DDBJ databases">
        <title>The draft sequence of the Mycobacterium pheli genome.</title>
        <authorList>
            <person name="Pettersson B.M.F."/>
            <person name="Das S."/>
            <person name="Dasgupta S."/>
            <person name="Bhattacharya A."/>
            <person name="Kirsebom L.A."/>
        </authorList>
    </citation>
    <scope>NUCLEOTIDE SEQUENCE [LARGE SCALE GENOMIC DNA]</scope>
    <source>
        <strain evidence="11 12">CCUG 21000</strain>
    </source>
</reference>
<evidence type="ECO:0000256" key="6">
    <source>
        <dbReference type="ARBA" id="ARBA00023002"/>
    </source>
</evidence>
<protein>
    <recommendedName>
        <fullName evidence="8">Propionate 3-nitronate monooxygenase</fullName>
    </recommendedName>
</protein>
<keyword evidence="5" id="KW-0288">FMN</keyword>
<evidence type="ECO:0000256" key="2">
    <source>
        <dbReference type="ARBA" id="ARBA00009881"/>
    </source>
</evidence>
<sequence>MVPVSGALRNLGLTLPVVAAPMAGGPTTPTLVIAAARAGALGFLAAGYKTPDAVRSEIAAVRAASVPFGVNVFAPNPVPISTTDYRAYRSSLQAVAGRFEVDLPAEPVEDDDAFAAKIDLLLADPVPVVSFTFGVPGGEVIRALQKAGTTVVQTVTSVEEAALAAEAGADMLAVQGAVAGGHSATLTPERMAAPVPLPDLVAQVVGAVRVPVIAAGGLASADDVAGVLAAGATAAAVGTALLRADESGTSATHRAALVDPAFTETVVTRAFTGRPARGLRNRFIDEFDSLAPLGYPAIHHLTSPMRKAAAAAGEAQLVHLWAGTGYRLAQQKPAGEILTELAGG</sequence>
<evidence type="ECO:0000256" key="10">
    <source>
        <dbReference type="SAM" id="SignalP"/>
    </source>
</evidence>
<dbReference type="PANTHER" id="PTHR42747:SF3">
    <property type="entry name" value="NITRONATE MONOOXYGENASE-RELATED"/>
    <property type="match status" value="1"/>
</dbReference>
<keyword evidence="10" id="KW-0732">Signal</keyword>
<organism evidence="11 12">
    <name type="scientific">Mycolicibacterium phlei DSM 43239 = CCUG 21000</name>
    <dbReference type="NCBI Taxonomy" id="1226750"/>
    <lineage>
        <taxon>Bacteria</taxon>
        <taxon>Bacillati</taxon>
        <taxon>Actinomycetota</taxon>
        <taxon>Actinomycetes</taxon>
        <taxon>Mycobacteriales</taxon>
        <taxon>Mycobacteriaceae</taxon>
        <taxon>Mycolicibacterium</taxon>
    </lineage>
</organism>
<evidence type="ECO:0000256" key="9">
    <source>
        <dbReference type="ARBA" id="ARBA00049401"/>
    </source>
</evidence>
<feature type="chain" id="PRO_5024305634" description="Propionate 3-nitronate monooxygenase" evidence="10">
    <location>
        <begin position="20"/>
        <end position="344"/>
    </location>
</feature>
<comment type="similarity">
    <text evidence="2">Belongs to the nitronate monooxygenase family. NMO class I subfamily.</text>
</comment>
<evidence type="ECO:0000313" key="11">
    <source>
        <dbReference type="EMBL" id="KAB7754689.1"/>
    </source>
</evidence>
<evidence type="ECO:0000256" key="3">
    <source>
        <dbReference type="ARBA" id="ARBA00022575"/>
    </source>
</evidence>
<dbReference type="GO" id="GO:0018580">
    <property type="term" value="F:nitronate monooxygenase activity"/>
    <property type="evidence" value="ECO:0007669"/>
    <property type="project" value="InterPro"/>
</dbReference>
<keyword evidence="12" id="KW-1185">Reference proteome</keyword>
<comment type="caution">
    <text evidence="11">The sequence shown here is derived from an EMBL/GenBank/DDBJ whole genome shotgun (WGS) entry which is preliminary data.</text>
</comment>
<keyword evidence="3" id="KW-0216">Detoxification</keyword>
<dbReference type="PANTHER" id="PTHR42747">
    <property type="entry name" value="NITRONATE MONOOXYGENASE-RELATED"/>
    <property type="match status" value="1"/>
</dbReference>
<comment type="catalytic activity">
    <reaction evidence="9">
        <text>3 propionate 3-nitronate + 3 O2 + H2O = 3 3-oxopropanoate + 2 nitrate + nitrite + H2O2 + 3 H(+)</text>
        <dbReference type="Rhea" id="RHEA:57332"/>
        <dbReference type="ChEBI" id="CHEBI:15377"/>
        <dbReference type="ChEBI" id="CHEBI:15378"/>
        <dbReference type="ChEBI" id="CHEBI:15379"/>
        <dbReference type="ChEBI" id="CHEBI:16240"/>
        <dbReference type="ChEBI" id="CHEBI:16301"/>
        <dbReference type="ChEBI" id="CHEBI:17632"/>
        <dbReference type="ChEBI" id="CHEBI:33190"/>
        <dbReference type="ChEBI" id="CHEBI:136067"/>
    </reaction>
</comment>
<evidence type="ECO:0000256" key="1">
    <source>
        <dbReference type="ARBA" id="ARBA00001917"/>
    </source>
</evidence>